<evidence type="ECO:0000256" key="24">
    <source>
        <dbReference type="PROSITE-ProRule" id="PRU10141"/>
    </source>
</evidence>
<dbReference type="Gene3D" id="3.30.200.20">
    <property type="entry name" value="Phosphorylase Kinase, domain 1"/>
    <property type="match status" value="1"/>
</dbReference>
<reference evidence="28" key="1">
    <citation type="submission" date="2020-06" db="EMBL/GenBank/DDBJ databases">
        <authorList>
            <consortium name="Wellcome Sanger Institute Data Sharing"/>
        </authorList>
    </citation>
    <scope>NUCLEOTIDE SEQUENCE [LARGE SCALE GENOMIC DNA]</scope>
</reference>
<evidence type="ECO:0000256" key="23">
    <source>
        <dbReference type="PIRSR" id="PIRSR000615-3"/>
    </source>
</evidence>
<evidence type="ECO:0000256" key="21">
    <source>
        <dbReference type="PIRSR" id="PIRSR000615-1"/>
    </source>
</evidence>
<evidence type="ECO:0000256" key="12">
    <source>
        <dbReference type="ARBA" id="ARBA00022989"/>
    </source>
</evidence>
<gene>
    <name evidence="28" type="primary">kita</name>
</gene>
<dbReference type="FunFam" id="1.10.510.10:FF:000177">
    <property type="entry name" value="Mast/stem cell growth factor receptor"/>
    <property type="match status" value="1"/>
</dbReference>
<reference evidence="28" key="2">
    <citation type="submission" date="2025-08" db="UniProtKB">
        <authorList>
            <consortium name="Ensembl"/>
        </authorList>
    </citation>
    <scope>IDENTIFICATION</scope>
</reference>
<dbReference type="PANTHER" id="PTHR24416">
    <property type="entry name" value="TYROSINE-PROTEIN KINASE RECEPTOR"/>
    <property type="match status" value="1"/>
</dbReference>
<evidence type="ECO:0000256" key="22">
    <source>
        <dbReference type="PIRSR" id="PIRSR000615-2"/>
    </source>
</evidence>
<dbReference type="GO" id="GO:0004714">
    <property type="term" value="F:transmembrane receptor protein tyrosine kinase activity"/>
    <property type="evidence" value="ECO:0007669"/>
    <property type="project" value="UniProtKB-EC"/>
</dbReference>
<evidence type="ECO:0000256" key="1">
    <source>
        <dbReference type="ARBA" id="ARBA00004251"/>
    </source>
</evidence>
<evidence type="ECO:0000256" key="2">
    <source>
        <dbReference type="ARBA" id="ARBA00011902"/>
    </source>
</evidence>
<dbReference type="GO" id="GO:0019955">
    <property type="term" value="F:cytokine binding"/>
    <property type="evidence" value="ECO:0007669"/>
    <property type="project" value="InterPro"/>
</dbReference>
<dbReference type="InterPro" id="IPR013783">
    <property type="entry name" value="Ig-like_fold"/>
</dbReference>
<keyword evidence="13 25" id="KW-0472">Membrane</keyword>
<keyword evidence="18" id="KW-0393">Immunoglobulin domain</keyword>
<evidence type="ECO:0000256" key="10">
    <source>
        <dbReference type="ARBA" id="ARBA00022777"/>
    </source>
</evidence>
<dbReference type="EC" id="2.7.10.1" evidence="2"/>
<dbReference type="Gene3D" id="2.60.40.10">
    <property type="entry name" value="Immunoglobulins"/>
    <property type="match status" value="4"/>
</dbReference>
<evidence type="ECO:0000256" key="13">
    <source>
        <dbReference type="ARBA" id="ARBA00023136"/>
    </source>
</evidence>
<keyword evidence="11 22" id="KW-0067">ATP-binding</keyword>
<dbReference type="InterPro" id="IPR017441">
    <property type="entry name" value="Protein_kinase_ATP_BS"/>
</dbReference>
<keyword evidence="4" id="KW-0597">Phosphoprotein</keyword>
<keyword evidence="7" id="KW-0732">Signal</keyword>
<dbReference type="InterPro" id="IPR020635">
    <property type="entry name" value="Tyr_kinase_cat_dom"/>
</dbReference>
<feature type="transmembrane region" description="Helical" evidence="25">
    <location>
        <begin position="380"/>
        <end position="404"/>
    </location>
</feature>
<feature type="binding site" evidence="22 24">
    <location>
        <position position="482"/>
    </location>
    <ligand>
        <name>ATP</name>
        <dbReference type="ChEBI" id="CHEBI:30616"/>
    </ligand>
</feature>
<dbReference type="SMART" id="SM00409">
    <property type="entry name" value="IG"/>
    <property type="match status" value="2"/>
</dbReference>
<evidence type="ECO:0000256" key="8">
    <source>
        <dbReference type="ARBA" id="ARBA00022737"/>
    </source>
</evidence>
<dbReference type="Pfam" id="PF25305">
    <property type="entry name" value="Ig_PDGFR_d4"/>
    <property type="match status" value="1"/>
</dbReference>
<evidence type="ECO:0000256" key="5">
    <source>
        <dbReference type="ARBA" id="ARBA00022679"/>
    </source>
</evidence>
<dbReference type="GO" id="GO:0043235">
    <property type="term" value="C:receptor complex"/>
    <property type="evidence" value="ECO:0007669"/>
    <property type="project" value="TreeGrafter"/>
</dbReference>
<reference evidence="28" key="3">
    <citation type="submission" date="2025-09" db="UniProtKB">
        <authorList>
            <consortium name="Ensembl"/>
        </authorList>
    </citation>
    <scope>IDENTIFICATION</scope>
</reference>
<dbReference type="GO" id="GO:0030335">
    <property type="term" value="P:positive regulation of cell migration"/>
    <property type="evidence" value="ECO:0007669"/>
    <property type="project" value="TreeGrafter"/>
</dbReference>
<dbReference type="PIRSF" id="PIRSF000615">
    <property type="entry name" value="TyrPK_CSF1-R"/>
    <property type="match status" value="1"/>
</dbReference>
<dbReference type="SMART" id="SM00219">
    <property type="entry name" value="TyrKc"/>
    <property type="match status" value="1"/>
</dbReference>
<dbReference type="GO" id="GO:0002244">
    <property type="term" value="P:hematopoietic progenitor cell differentiation"/>
    <property type="evidence" value="ECO:0007669"/>
    <property type="project" value="TreeGrafter"/>
</dbReference>
<dbReference type="Gene3D" id="1.10.510.10">
    <property type="entry name" value="Transferase(Phosphotransferase) domain 1"/>
    <property type="match status" value="1"/>
</dbReference>
<dbReference type="GO" id="GO:0046427">
    <property type="term" value="P:positive regulation of receptor signaling pathway via JAK-STAT"/>
    <property type="evidence" value="ECO:0007669"/>
    <property type="project" value="TreeGrafter"/>
</dbReference>
<dbReference type="InterPro" id="IPR000719">
    <property type="entry name" value="Prot_kinase_dom"/>
</dbReference>
<dbReference type="Ensembl" id="ENSGWIT00000015172.1">
    <property type="protein sequence ID" value="ENSGWIP00000013692.1"/>
    <property type="gene ID" value="ENSGWIG00000007650.1"/>
</dbReference>
<dbReference type="GO" id="GO:0019838">
    <property type="term" value="F:growth factor binding"/>
    <property type="evidence" value="ECO:0007669"/>
    <property type="project" value="TreeGrafter"/>
</dbReference>
<keyword evidence="10" id="KW-0418">Kinase</keyword>
<protein>
    <recommendedName>
        <fullName evidence="2">receptor protein-tyrosine kinase</fullName>
        <ecNumber evidence="2">2.7.10.1</ecNumber>
    </recommendedName>
    <alternativeName>
        <fullName evidence="19">Tyrosine-protein kinase Kit</fullName>
    </alternativeName>
</protein>
<dbReference type="InterPro" id="IPR050122">
    <property type="entry name" value="RTK"/>
</dbReference>
<keyword evidence="23" id="KW-0479">Metal-binding</keyword>
<feature type="binding site" evidence="23">
    <location>
        <position position="650"/>
    </location>
    <ligand>
        <name>Mg(2+)</name>
        <dbReference type="ChEBI" id="CHEBI:18420"/>
    </ligand>
</feature>
<evidence type="ECO:0000256" key="4">
    <source>
        <dbReference type="ARBA" id="ARBA00022553"/>
    </source>
</evidence>
<dbReference type="PIRSF" id="PIRSF500951">
    <property type="entry name" value="SCGF_recepter"/>
    <property type="match status" value="1"/>
</dbReference>
<sequence length="834" mass="94014">MVYNILSREGNSASIPCLATDPSLDNLSLKTCSGKALAPGLEYTASLEQGIVISNAQQAYEGCYVCTGKLMKQPVRSHDYYLTVKPAIAPPLIEMEQSGRMILIRDESLSLSCNTTNVNGLISLKWVTPPGSQPAKVDSASHILMESFAHLRSATLQISAVQPQDAGSYKCEARNEKGTSTKSVWLDIYERGFISLSSTNNETIHVRTGETLSLKVTYDAYPRPHISWSYMGQELKNTVNHVITTLRNEYSLKLLLQHDVYILSNMFTFCLSGKPEIVSHEGPVDGQVRCVAEGFPAPEITWYYCEQPYVRCSQQVNATQEEQNVITITLFSPLFGKTEVESRVNISRGRFNTLECVASVEGEQAYTLFSISERRVPHDLFTPLLIGSVSAACILCLVLIMLFYKYMQKPKYQIQWKVIEGIHGNSYVYIDPSQLPYDHQWEFPRNNLRFGKTLGSGAFGKVVEATAYGLSEADSVMTVAVKMLKSSAHATEKEALMSELKVLSIHVVNLLLTCVYFSSGPTLVITEYCCFGDLLNFLRRKRDSFIYSQIKEDYYYRNVMQQRVTESLNDYMTMKPSVAGNPPFRTFSRKRSSLNKGDTYVDVDAGSEMFDEDGLSLETEDLLSFSYQVAKGMEFLASKNCIHRDLAARNILLTEGRVAKICDFGLARDITTDSNYVVKGNARLPVKWMSTESIFECVYTFESDVWSYGILLWEIFSLGNSPYPGVPVDAKFYKLIKEGYRMDAPDFAPCEMYRIMRSCWNADPFARPSFKKVVERFEQELSDTTKHRCSFEPPSLPFLSRQHLTSHRRRMTCSPLISKMSHSSIMACTIGVCL</sequence>
<evidence type="ECO:0000256" key="7">
    <source>
        <dbReference type="ARBA" id="ARBA00022729"/>
    </source>
</evidence>
<evidence type="ECO:0000256" key="11">
    <source>
        <dbReference type="ARBA" id="ARBA00022840"/>
    </source>
</evidence>
<dbReference type="PROSITE" id="PS50835">
    <property type="entry name" value="IG_LIKE"/>
    <property type="match status" value="1"/>
</dbReference>
<dbReference type="GO" id="GO:0046872">
    <property type="term" value="F:metal ion binding"/>
    <property type="evidence" value="ECO:0007669"/>
    <property type="project" value="UniProtKB-KW"/>
</dbReference>
<feature type="binding site" evidence="22">
    <location>
        <position position="649"/>
    </location>
    <ligand>
        <name>ATP</name>
        <dbReference type="ChEBI" id="CHEBI:30616"/>
    </ligand>
</feature>
<dbReference type="SMART" id="SM00408">
    <property type="entry name" value="IGc2"/>
    <property type="match status" value="1"/>
</dbReference>
<evidence type="ECO:0000256" key="20">
    <source>
        <dbReference type="ARBA" id="ARBA00051243"/>
    </source>
</evidence>
<organism evidence="28 29">
    <name type="scientific">Gouania willdenowi</name>
    <name type="common">Blunt-snouted clingfish</name>
    <name type="synonym">Lepadogaster willdenowi</name>
    <dbReference type="NCBI Taxonomy" id="441366"/>
    <lineage>
        <taxon>Eukaryota</taxon>
        <taxon>Metazoa</taxon>
        <taxon>Chordata</taxon>
        <taxon>Craniata</taxon>
        <taxon>Vertebrata</taxon>
        <taxon>Euteleostomi</taxon>
        <taxon>Actinopterygii</taxon>
        <taxon>Neopterygii</taxon>
        <taxon>Teleostei</taxon>
        <taxon>Neoteleostei</taxon>
        <taxon>Acanthomorphata</taxon>
        <taxon>Ovalentaria</taxon>
        <taxon>Blenniimorphae</taxon>
        <taxon>Blenniiformes</taxon>
        <taxon>Gobiesocoidei</taxon>
        <taxon>Gobiesocidae</taxon>
        <taxon>Gobiesocinae</taxon>
        <taxon>Gouania</taxon>
    </lineage>
</organism>
<comment type="catalytic activity">
    <reaction evidence="20">
        <text>L-tyrosyl-[protein] + ATP = O-phospho-L-tyrosyl-[protein] + ADP + H(+)</text>
        <dbReference type="Rhea" id="RHEA:10596"/>
        <dbReference type="Rhea" id="RHEA-COMP:10136"/>
        <dbReference type="Rhea" id="RHEA-COMP:20101"/>
        <dbReference type="ChEBI" id="CHEBI:15378"/>
        <dbReference type="ChEBI" id="CHEBI:30616"/>
        <dbReference type="ChEBI" id="CHEBI:46858"/>
        <dbReference type="ChEBI" id="CHEBI:61978"/>
        <dbReference type="ChEBI" id="CHEBI:456216"/>
        <dbReference type="EC" id="2.7.10.1"/>
    </reaction>
</comment>
<dbReference type="GO" id="GO:0005524">
    <property type="term" value="F:ATP binding"/>
    <property type="evidence" value="ECO:0007669"/>
    <property type="project" value="UniProtKB-UniRule"/>
</dbReference>
<keyword evidence="6 25" id="KW-0812">Transmembrane</keyword>
<evidence type="ECO:0000256" key="16">
    <source>
        <dbReference type="ARBA" id="ARBA00023170"/>
    </source>
</evidence>
<keyword evidence="23" id="KW-0460">Magnesium</keyword>
<dbReference type="InterPro" id="IPR007110">
    <property type="entry name" value="Ig-like_dom"/>
</dbReference>
<comment type="subcellular location">
    <subcellularLocation>
        <location evidence="1">Cell membrane</location>
        <topology evidence="1">Single-pass type I membrane protein</topology>
    </subcellularLocation>
</comment>
<evidence type="ECO:0000256" key="6">
    <source>
        <dbReference type="ARBA" id="ARBA00022692"/>
    </source>
</evidence>
<evidence type="ECO:0000313" key="28">
    <source>
        <dbReference type="Ensembl" id="ENSGWIP00000013692.1"/>
    </source>
</evidence>
<dbReference type="InterPro" id="IPR027263">
    <property type="entry name" value="SCGF_receptor"/>
</dbReference>
<dbReference type="Pfam" id="PF07714">
    <property type="entry name" value="PK_Tyr_Ser-Thr"/>
    <property type="match status" value="1"/>
</dbReference>
<feature type="active site" description="Proton acceptor" evidence="21">
    <location>
        <position position="645"/>
    </location>
</feature>
<evidence type="ECO:0000313" key="29">
    <source>
        <dbReference type="Proteomes" id="UP000694680"/>
    </source>
</evidence>
<dbReference type="Proteomes" id="UP000694680">
    <property type="component" value="Chromosome 4"/>
</dbReference>
<keyword evidence="14" id="KW-0829">Tyrosine-protein kinase</keyword>
<feature type="binding site" evidence="23">
    <location>
        <position position="663"/>
    </location>
    <ligand>
        <name>Mg(2+)</name>
        <dbReference type="ChEBI" id="CHEBI:18420"/>
    </ligand>
</feature>
<feature type="binding site" evidence="22">
    <location>
        <begin position="527"/>
        <end position="533"/>
    </location>
    <ligand>
        <name>ATP</name>
        <dbReference type="ChEBI" id="CHEBI:30616"/>
    </ligand>
</feature>
<evidence type="ECO:0000256" key="25">
    <source>
        <dbReference type="SAM" id="Phobius"/>
    </source>
</evidence>
<keyword evidence="15" id="KW-1015">Disulfide bond</keyword>
<dbReference type="SUPFAM" id="SSF48726">
    <property type="entry name" value="Immunoglobulin"/>
    <property type="match status" value="3"/>
</dbReference>
<dbReference type="PANTHER" id="PTHR24416:SF46">
    <property type="entry name" value="MAST_STEM CELL GROWTH FACTOR RECEPTOR KIT"/>
    <property type="match status" value="1"/>
</dbReference>
<feature type="domain" description="Ig-like" evidence="27">
    <location>
        <begin position="90"/>
        <end position="187"/>
    </location>
</feature>
<name>A0A8C5DY96_GOUWI</name>
<dbReference type="InterPro" id="IPR013098">
    <property type="entry name" value="Ig_I-set"/>
</dbReference>
<keyword evidence="8" id="KW-0677">Repeat</keyword>
<dbReference type="GO" id="GO:0038093">
    <property type="term" value="P:Fc receptor signaling pathway"/>
    <property type="evidence" value="ECO:0007669"/>
    <property type="project" value="InterPro"/>
</dbReference>
<dbReference type="InterPro" id="IPR036179">
    <property type="entry name" value="Ig-like_dom_sf"/>
</dbReference>
<keyword evidence="3" id="KW-1003">Cell membrane</keyword>
<proteinExistence type="predicted"/>
<dbReference type="InterPro" id="IPR008266">
    <property type="entry name" value="Tyr_kinase_AS"/>
</dbReference>
<feature type="binding site" evidence="23">
    <location>
        <position position="427"/>
    </location>
    <ligand>
        <name>Mg(2+)</name>
        <dbReference type="ChEBI" id="CHEBI:18420"/>
    </ligand>
</feature>
<accession>A0A8C5DY96</accession>
<dbReference type="PROSITE" id="PS00109">
    <property type="entry name" value="PROTEIN_KINASE_TYR"/>
    <property type="match status" value="1"/>
</dbReference>
<dbReference type="PROSITE" id="PS50011">
    <property type="entry name" value="PROTEIN_KINASE_DOM"/>
    <property type="match status" value="1"/>
</dbReference>
<dbReference type="AlphaFoldDB" id="A0A8C5DY96"/>
<evidence type="ECO:0000256" key="17">
    <source>
        <dbReference type="ARBA" id="ARBA00023180"/>
    </source>
</evidence>
<evidence type="ECO:0000256" key="9">
    <source>
        <dbReference type="ARBA" id="ARBA00022741"/>
    </source>
</evidence>
<dbReference type="CDD" id="cd00096">
    <property type="entry name" value="Ig"/>
    <property type="match status" value="2"/>
</dbReference>
<keyword evidence="5" id="KW-0808">Transferase</keyword>
<evidence type="ECO:0000256" key="19">
    <source>
        <dbReference type="ARBA" id="ARBA00032147"/>
    </source>
</evidence>
<evidence type="ECO:0000259" key="26">
    <source>
        <dbReference type="PROSITE" id="PS50011"/>
    </source>
</evidence>
<keyword evidence="9 22" id="KW-0547">Nucleotide-binding</keyword>
<evidence type="ECO:0000256" key="15">
    <source>
        <dbReference type="ARBA" id="ARBA00023157"/>
    </source>
</evidence>
<dbReference type="PROSITE" id="PS00107">
    <property type="entry name" value="PROTEIN_KINASE_ATP"/>
    <property type="match status" value="1"/>
</dbReference>
<feature type="domain" description="Protein kinase" evidence="26">
    <location>
        <begin position="448"/>
        <end position="781"/>
    </location>
</feature>
<dbReference type="InterPro" id="IPR011009">
    <property type="entry name" value="Kinase-like_dom_sf"/>
</dbReference>
<dbReference type="InterPro" id="IPR003598">
    <property type="entry name" value="Ig_sub2"/>
</dbReference>
<dbReference type="Pfam" id="PF07679">
    <property type="entry name" value="I-set"/>
    <property type="match status" value="2"/>
</dbReference>
<keyword evidence="16" id="KW-0675">Receptor</keyword>
<dbReference type="InterPro" id="IPR001245">
    <property type="entry name" value="Ser-Thr/Tyr_kinase_cat_dom"/>
</dbReference>
<evidence type="ECO:0000256" key="18">
    <source>
        <dbReference type="ARBA" id="ARBA00023319"/>
    </source>
</evidence>
<evidence type="ECO:0000256" key="14">
    <source>
        <dbReference type="ARBA" id="ARBA00023137"/>
    </source>
</evidence>
<keyword evidence="12 25" id="KW-1133">Transmembrane helix</keyword>
<dbReference type="GO" id="GO:0005886">
    <property type="term" value="C:plasma membrane"/>
    <property type="evidence" value="ECO:0007669"/>
    <property type="project" value="UniProtKB-SubCell"/>
</dbReference>
<dbReference type="InterPro" id="IPR003599">
    <property type="entry name" value="Ig_sub"/>
</dbReference>
<dbReference type="GO" id="GO:0038109">
    <property type="term" value="P:Kit signaling pathway"/>
    <property type="evidence" value="ECO:0007669"/>
    <property type="project" value="InterPro"/>
</dbReference>
<evidence type="ECO:0000256" key="3">
    <source>
        <dbReference type="ARBA" id="ARBA00022475"/>
    </source>
</evidence>
<dbReference type="SUPFAM" id="SSF56112">
    <property type="entry name" value="Protein kinase-like (PK-like)"/>
    <property type="match status" value="1"/>
</dbReference>
<keyword evidence="29" id="KW-1185">Reference proteome</keyword>
<keyword evidence="17" id="KW-0325">Glycoprotein</keyword>
<evidence type="ECO:0000259" key="27">
    <source>
        <dbReference type="PROSITE" id="PS50835"/>
    </source>
</evidence>
<dbReference type="GO" id="GO:0030183">
    <property type="term" value="P:B cell differentiation"/>
    <property type="evidence" value="ECO:0007669"/>
    <property type="project" value="TreeGrafter"/>
</dbReference>
<feature type="binding site" evidence="22">
    <location>
        <begin position="455"/>
        <end position="462"/>
    </location>
    <ligand>
        <name>ATP</name>
        <dbReference type="ChEBI" id="CHEBI:30616"/>
    </ligand>
</feature>